<keyword evidence="2" id="KW-0597">Phosphoprotein</keyword>
<sequence length="417" mass="45415">LTALQHQMKDIWSEVLPRSAMDLHVITAASDFFHVGGTSMLLAQLQKRVADSFNADIPLIRYFEKSTLAEMAELTQTHMHDFCATTTIDWKAETATTMSALTQRPTKKSKPMRGKTIILTGATGFLGRRLLKRLSDVSAVGTIHCLAVREHHSNHRSWSPPSTKVHIHYGDLSQADLGVGEEILSSIFSQSDAIIHNAADVSFMKSYQSLRPTNVTATQTLANLAYLHHVAFHYVSTSGVAHLSGLPEFAEVSAGPFPPPTDGSDGYVASKWASERYLENLNAATGLPVWIHRPSSIMGDNAASTDLMGSLFAYSLKLGAVPLLSSLGSVEKSGYADLIDVDRVADGILQHLEKKQDMRNSLIYVHHSGEMVIPIQALVGDEGNEQNQGLGLKSMPLHEWVGNAKNAGLNELIAELL</sequence>
<keyword evidence="1" id="KW-0596">Phosphopantetheine</keyword>
<accession>A0A2V1D2D7</accession>
<evidence type="ECO:0000256" key="1">
    <source>
        <dbReference type="ARBA" id="ARBA00022450"/>
    </source>
</evidence>
<dbReference type="Gene3D" id="1.10.1200.10">
    <property type="entry name" value="ACP-like"/>
    <property type="match status" value="1"/>
</dbReference>
<dbReference type="PROSITE" id="PS50075">
    <property type="entry name" value="CARRIER"/>
    <property type="match status" value="1"/>
</dbReference>
<proteinExistence type="predicted"/>
<dbReference type="PANTHER" id="PTHR44845">
    <property type="entry name" value="CARRIER DOMAIN-CONTAINING PROTEIN"/>
    <property type="match status" value="1"/>
</dbReference>
<organism evidence="4 5">
    <name type="scientific">Periconia macrospinosa</name>
    <dbReference type="NCBI Taxonomy" id="97972"/>
    <lineage>
        <taxon>Eukaryota</taxon>
        <taxon>Fungi</taxon>
        <taxon>Dikarya</taxon>
        <taxon>Ascomycota</taxon>
        <taxon>Pezizomycotina</taxon>
        <taxon>Dothideomycetes</taxon>
        <taxon>Pleosporomycetidae</taxon>
        <taxon>Pleosporales</taxon>
        <taxon>Massarineae</taxon>
        <taxon>Periconiaceae</taxon>
        <taxon>Periconia</taxon>
    </lineage>
</organism>
<evidence type="ECO:0000313" key="4">
    <source>
        <dbReference type="EMBL" id="PVH91653.1"/>
    </source>
</evidence>
<dbReference type="Pfam" id="PF07993">
    <property type="entry name" value="NAD_binding_4"/>
    <property type="match status" value="1"/>
</dbReference>
<protein>
    <submittedName>
        <fullName evidence="4">Non-ribosomal peptide synthase</fullName>
    </submittedName>
</protein>
<keyword evidence="5" id="KW-1185">Reference proteome</keyword>
<dbReference type="AlphaFoldDB" id="A0A2V1D2D7"/>
<dbReference type="PANTHER" id="PTHR44845:SF6">
    <property type="entry name" value="BETA-ALANINE-ACTIVATING ENZYME"/>
    <property type="match status" value="1"/>
</dbReference>
<dbReference type="InterPro" id="IPR036736">
    <property type="entry name" value="ACP-like_sf"/>
</dbReference>
<dbReference type="SUPFAM" id="SSF51735">
    <property type="entry name" value="NAD(P)-binding Rossmann-fold domains"/>
    <property type="match status" value="1"/>
</dbReference>
<dbReference type="SUPFAM" id="SSF47336">
    <property type="entry name" value="ACP-like"/>
    <property type="match status" value="1"/>
</dbReference>
<dbReference type="InterPro" id="IPR009081">
    <property type="entry name" value="PP-bd_ACP"/>
</dbReference>
<dbReference type="STRING" id="97972.A0A2V1D2D7"/>
<dbReference type="EMBL" id="KZ805808">
    <property type="protein sequence ID" value="PVH91653.1"/>
    <property type="molecule type" value="Genomic_DNA"/>
</dbReference>
<dbReference type="OrthoDB" id="329835at2759"/>
<dbReference type="InterPro" id="IPR013120">
    <property type="entry name" value="FAR_NAD-bd"/>
</dbReference>
<feature type="non-terminal residue" evidence="4">
    <location>
        <position position="1"/>
    </location>
</feature>
<name>A0A2V1D2D7_9PLEO</name>
<feature type="non-terminal residue" evidence="4">
    <location>
        <position position="417"/>
    </location>
</feature>
<evidence type="ECO:0000313" key="5">
    <source>
        <dbReference type="Proteomes" id="UP000244855"/>
    </source>
</evidence>
<evidence type="ECO:0000259" key="3">
    <source>
        <dbReference type="PROSITE" id="PS50075"/>
    </source>
</evidence>
<dbReference type="Pfam" id="PF00550">
    <property type="entry name" value="PP-binding"/>
    <property type="match status" value="1"/>
</dbReference>
<reference evidence="4 5" key="1">
    <citation type="journal article" date="2018" name="Sci. Rep.">
        <title>Comparative genomics provides insights into the lifestyle and reveals functional heterogeneity of dark septate endophytic fungi.</title>
        <authorList>
            <person name="Knapp D.G."/>
            <person name="Nemeth J.B."/>
            <person name="Barry K."/>
            <person name="Hainaut M."/>
            <person name="Henrissat B."/>
            <person name="Johnson J."/>
            <person name="Kuo A."/>
            <person name="Lim J.H.P."/>
            <person name="Lipzen A."/>
            <person name="Nolan M."/>
            <person name="Ohm R.A."/>
            <person name="Tamas L."/>
            <person name="Grigoriev I.V."/>
            <person name="Spatafora J.W."/>
            <person name="Nagy L.G."/>
            <person name="Kovacs G.M."/>
        </authorList>
    </citation>
    <scope>NUCLEOTIDE SEQUENCE [LARGE SCALE GENOMIC DNA]</scope>
    <source>
        <strain evidence="4 5">DSE2036</strain>
    </source>
</reference>
<gene>
    <name evidence="4" type="ORF">DM02DRAFT_501191</name>
</gene>
<dbReference type="InterPro" id="IPR036291">
    <property type="entry name" value="NAD(P)-bd_dom_sf"/>
</dbReference>
<dbReference type="Gene3D" id="3.40.50.720">
    <property type="entry name" value="NAD(P)-binding Rossmann-like Domain"/>
    <property type="match status" value="1"/>
</dbReference>
<feature type="domain" description="Carrier" evidence="3">
    <location>
        <begin position="1"/>
        <end position="79"/>
    </location>
</feature>
<dbReference type="Proteomes" id="UP000244855">
    <property type="component" value="Unassembled WGS sequence"/>
</dbReference>
<evidence type="ECO:0000256" key="2">
    <source>
        <dbReference type="ARBA" id="ARBA00022553"/>
    </source>
</evidence>